<dbReference type="EMBL" id="ML976031">
    <property type="protein sequence ID" value="KAF1942837.1"/>
    <property type="molecule type" value="Genomic_DNA"/>
</dbReference>
<feature type="compositionally biased region" description="Basic residues" evidence="1">
    <location>
        <begin position="32"/>
        <end position="43"/>
    </location>
</feature>
<protein>
    <submittedName>
        <fullName evidence="2">Uncharacterized protein</fullName>
    </submittedName>
</protein>
<evidence type="ECO:0000313" key="3">
    <source>
        <dbReference type="Proteomes" id="UP000800038"/>
    </source>
</evidence>
<accession>A0A6A5T122</accession>
<organism evidence="2 3">
    <name type="scientific">Clathrospora elynae</name>
    <dbReference type="NCBI Taxonomy" id="706981"/>
    <lineage>
        <taxon>Eukaryota</taxon>
        <taxon>Fungi</taxon>
        <taxon>Dikarya</taxon>
        <taxon>Ascomycota</taxon>
        <taxon>Pezizomycotina</taxon>
        <taxon>Dothideomycetes</taxon>
        <taxon>Pleosporomycetidae</taxon>
        <taxon>Pleosporales</taxon>
        <taxon>Diademaceae</taxon>
        <taxon>Clathrospora</taxon>
    </lineage>
</organism>
<dbReference type="Proteomes" id="UP000800038">
    <property type="component" value="Unassembled WGS sequence"/>
</dbReference>
<feature type="region of interest" description="Disordered" evidence="1">
    <location>
        <begin position="14"/>
        <end position="63"/>
    </location>
</feature>
<gene>
    <name evidence="2" type="ORF">EJ02DRAFT_157591</name>
</gene>
<proteinExistence type="predicted"/>
<dbReference type="AlphaFoldDB" id="A0A6A5T122"/>
<reference evidence="2" key="1">
    <citation type="journal article" date="2020" name="Stud. Mycol.">
        <title>101 Dothideomycetes genomes: a test case for predicting lifestyles and emergence of pathogens.</title>
        <authorList>
            <person name="Haridas S."/>
            <person name="Albert R."/>
            <person name="Binder M."/>
            <person name="Bloem J."/>
            <person name="Labutti K."/>
            <person name="Salamov A."/>
            <person name="Andreopoulos B."/>
            <person name="Baker S."/>
            <person name="Barry K."/>
            <person name="Bills G."/>
            <person name="Bluhm B."/>
            <person name="Cannon C."/>
            <person name="Castanera R."/>
            <person name="Culley D."/>
            <person name="Daum C."/>
            <person name="Ezra D."/>
            <person name="Gonzalez J."/>
            <person name="Henrissat B."/>
            <person name="Kuo A."/>
            <person name="Liang C."/>
            <person name="Lipzen A."/>
            <person name="Lutzoni F."/>
            <person name="Magnuson J."/>
            <person name="Mondo S."/>
            <person name="Nolan M."/>
            <person name="Ohm R."/>
            <person name="Pangilinan J."/>
            <person name="Park H.-J."/>
            <person name="Ramirez L."/>
            <person name="Alfaro M."/>
            <person name="Sun H."/>
            <person name="Tritt A."/>
            <person name="Yoshinaga Y."/>
            <person name="Zwiers L.-H."/>
            <person name="Turgeon B."/>
            <person name="Goodwin S."/>
            <person name="Spatafora J."/>
            <person name="Crous P."/>
            <person name="Grigoriev I."/>
        </authorList>
    </citation>
    <scope>NUCLEOTIDE SEQUENCE</scope>
    <source>
        <strain evidence="2">CBS 161.51</strain>
    </source>
</reference>
<keyword evidence="3" id="KW-1185">Reference proteome</keyword>
<evidence type="ECO:0000313" key="2">
    <source>
        <dbReference type="EMBL" id="KAF1942837.1"/>
    </source>
</evidence>
<dbReference type="OrthoDB" id="3477286at2759"/>
<sequence>MLYAGLGQLRKRDWLPSGVKRSELKRKETEKKRKRERERRRPTKQGQRVMNKPDTPFPRKAPISEDMSLPSWIPKLSNASYAMAHRPGLNGRKMSRINADPLVGLPSLTHRNYAAAETKGVDVKALKFRKRTELGHFSMYVRVFELDKVQDVEQVARNGQIPQEWAQLGGWPTAKGSPPDAFWRTLVADRGRVRMATFPISYLESATFMVRFMTKLCSTKTRVRWR</sequence>
<feature type="compositionally biased region" description="Basic and acidic residues" evidence="1">
    <location>
        <begin position="14"/>
        <end position="31"/>
    </location>
</feature>
<name>A0A6A5T122_9PLEO</name>
<evidence type="ECO:0000256" key="1">
    <source>
        <dbReference type="SAM" id="MobiDB-lite"/>
    </source>
</evidence>